<evidence type="ECO:0000313" key="3">
    <source>
        <dbReference type="EMBL" id="TVU39571.1"/>
    </source>
</evidence>
<proteinExistence type="predicted"/>
<accession>A0A5J9VWV9</accession>
<feature type="compositionally biased region" description="Polar residues" evidence="1">
    <location>
        <begin position="128"/>
        <end position="141"/>
    </location>
</feature>
<sequence>MVVMPPRPSSSGTPATHGELQHRQPKAPDARAARPKHSALLHCRISVRGRTRGHAASQAWNSGPCSHKDGEDGDGKSRRALVPRRDRVGHRRRIRGRLKGKLPRWDPFATVHILRDHVRPQKPPSSAVVATTLASTRPDSS</sequence>
<feature type="compositionally biased region" description="Basic and acidic residues" evidence="1">
    <location>
        <begin position="66"/>
        <end position="77"/>
    </location>
</feature>
<comment type="caution">
    <text evidence="2">The sequence shown here is derived from an EMBL/GenBank/DDBJ whole genome shotgun (WGS) entry which is preliminary data.</text>
</comment>
<evidence type="ECO:0000313" key="2">
    <source>
        <dbReference type="EMBL" id="TVU39570.1"/>
    </source>
</evidence>
<protein>
    <submittedName>
        <fullName evidence="2">Uncharacterized protein</fullName>
    </submittedName>
</protein>
<dbReference type="Proteomes" id="UP000324897">
    <property type="component" value="Chromosome 4"/>
</dbReference>
<dbReference type="EMBL" id="RWGY01000007">
    <property type="protein sequence ID" value="TVU39571.1"/>
    <property type="molecule type" value="Genomic_DNA"/>
</dbReference>
<evidence type="ECO:0000256" key="1">
    <source>
        <dbReference type="SAM" id="MobiDB-lite"/>
    </source>
</evidence>
<feature type="non-terminal residue" evidence="2">
    <location>
        <position position="1"/>
    </location>
</feature>
<gene>
    <name evidence="2" type="ORF">EJB05_12996</name>
    <name evidence="3" type="ORF">EJB05_12997</name>
</gene>
<reference evidence="2 4" key="1">
    <citation type="journal article" date="2019" name="Sci. Rep.">
        <title>A high-quality genome of Eragrostis curvula grass provides insights into Poaceae evolution and supports new strategies to enhance forage quality.</title>
        <authorList>
            <person name="Carballo J."/>
            <person name="Santos B.A.C.M."/>
            <person name="Zappacosta D."/>
            <person name="Garbus I."/>
            <person name="Selva J.P."/>
            <person name="Gallo C.A."/>
            <person name="Diaz A."/>
            <person name="Albertini E."/>
            <person name="Caccamo M."/>
            <person name="Echenique V."/>
        </authorList>
    </citation>
    <scope>NUCLEOTIDE SEQUENCE [LARGE SCALE GENOMIC DNA]</scope>
    <source>
        <strain evidence="4">cv. Victoria</strain>
        <tissue evidence="2">Leaf</tissue>
    </source>
</reference>
<dbReference type="Gramene" id="TVU39570">
    <property type="protein sequence ID" value="TVU39570"/>
    <property type="gene ID" value="EJB05_12996"/>
</dbReference>
<feature type="compositionally biased region" description="Basic and acidic residues" evidence="1">
    <location>
        <begin position="19"/>
        <end position="32"/>
    </location>
</feature>
<dbReference type="Gramene" id="TVU39571">
    <property type="protein sequence ID" value="TVU39571"/>
    <property type="gene ID" value="EJB05_12997"/>
</dbReference>
<feature type="region of interest" description="Disordered" evidence="1">
    <location>
        <begin position="117"/>
        <end position="141"/>
    </location>
</feature>
<evidence type="ECO:0000313" key="4">
    <source>
        <dbReference type="Proteomes" id="UP000324897"/>
    </source>
</evidence>
<organism evidence="2 4">
    <name type="scientific">Eragrostis curvula</name>
    <name type="common">weeping love grass</name>
    <dbReference type="NCBI Taxonomy" id="38414"/>
    <lineage>
        <taxon>Eukaryota</taxon>
        <taxon>Viridiplantae</taxon>
        <taxon>Streptophyta</taxon>
        <taxon>Embryophyta</taxon>
        <taxon>Tracheophyta</taxon>
        <taxon>Spermatophyta</taxon>
        <taxon>Magnoliopsida</taxon>
        <taxon>Liliopsida</taxon>
        <taxon>Poales</taxon>
        <taxon>Poaceae</taxon>
        <taxon>PACMAD clade</taxon>
        <taxon>Chloridoideae</taxon>
        <taxon>Eragrostideae</taxon>
        <taxon>Eragrostidinae</taxon>
        <taxon>Eragrostis</taxon>
    </lineage>
</organism>
<dbReference type="AlphaFoldDB" id="A0A5J9VWV9"/>
<feature type="region of interest" description="Disordered" evidence="1">
    <location>
        <begin position="50"/>
        <end position="92"/>
    </location>
</feature>
<feature type="compositionally biased region" description="Basic residues" evidence="1">
    <location>
        <begin position="78"/>
        <end position="92"/>
    </location>
</feature>
<feature type="region of interest" description="Disordered" evidence="1">
    <location>
        <begin position="1"/>
        <end position="37"/>
    </location>
</feature>
<dbReference type="EMBL" id="RWGY01000007">
    <property type="protein sequence ID" value="TVU39570.1"/>
    <property type="molecule type" value="Genomic_DNA"/>
</dbReference>
<keyword evidence="4" id="KW-1185">Reference proteome</keyword>
<name>A0A5J9VWV9_9POAL</name>